<keyword evidence="1" id="KW-0004">4Fe-4S</keyword>
<evidence type="ECO:0000259" key="6">
    <source>
        <dbReference type="Pfam" id="PF13183"/>
    </source>
</evidence>
<evidence type="ECO:0000313" key="7">
    <source>
        <dbReference type="EMBL" id="HGZ11945.1"/>
    </source>
</evidence>
<protein>
    <submittedName>
        <fullName evidence="7">Heterodisulfide reductase</fullName>
    </submittedName>
</protein>
<dbReference type="EMBL" id="DTKJ01000047">
    <property type="protein sequence ID" value="HGZ11945.1"/>
    <property type="molecule type" value="Genomic_DNA"/>
</dbReference>
<dbReference type="GO" id="GO:0046872">
    <property type="term" value="F:metal ion binding"/>
    <property type="evidence" value="ECO:0007669"/>
    <property type="project" value="UniProtKB-KW"/>
</dbReference>
<name>A0A7C5EWW0_9BACT</name>
<dbReference type="Pfam" id="PF13183">
    <property type="entry name" value="Fer4_8"/>
    <property type="match status" value="1"/>
</dbReference>
<dbReference type="PANTHER" id="PTHR43255">
    <property type="entry name" value="IRON-SULFUR-BINDING OXIDOREDUCTASE FADF-RELATED-RELATED"/>
    <property type="match status" value="1"/>
</dbReference>
<dbReference type="SUPFAM" id="SSF46548">
    <property type="entry name" value="alpha-helical ferredoxin"/>
    <property type="match status" value="1"/>
</dbReference>
<dbReference type="Gene3D" id="1.10.1060.10">
    <property type="entry name" value="Alpha-helical ferredoxin"/>
    <property type="match status" value="1"/>
</dbReference>
<keyword evidence="5" id="KW-0411">Iron-sulfur</keyword>
<accession>A0A7C5EWW0</accession>
<dbReference type="InterPro" id="IPR017896">
    <property type="entry name" value="4Fe4S_Fe-S-bd"/>
</dbReference>
<evidence type="ECO:0000256" key="3">
    <source>
        <dbReference type="ARBA" id="ARBA00023002"/>
    </source>
</evidence>
<keyword evidence="3" id="KW-0560">Oxidoreductase</keyword>
<keyword evidence="4" id="KW-0408">Iron</keyword>
<sequence length="191" mass="21200">MHFLKPAPGLAEELEKARLSVSACYQCKKCSCGCPLTFAMDLLPDQVIRLALLGQEEMVLSAVTPWVCSSCETCTTRCPNGIDIAGVMDWLKEEALHRGYAIPQPEISGFYQSFLTAVRLGGGRLSEPLLLGLYTLRRGRILEKLRSGELKNELLLGWELVRRGRLKPRLPKKLKGAPEIAVLFAQSQKES</sequence>
<reference evidence="7" key="1">
    <citation type="journal article" date="2020" name="mSystems">
        <title>Genome- and Community-Level Interaction Insights into Carbon Utilization and Element Cycling Functions of Hydrothermarchaeota in Hydrothermal Sediment.</title>
        <authorList>
            <person name="Zhou Z."/>
            <person name="Liu Y."/>
            <person name="Xu W."/>
            <person name="Pan J."/>
            <person name="Luo Z.H."/>
            <person name="Li M."/>
        </authorList>
    </citation>
    <scope>NUCLEOTIDE SEQUENCE [LARGE SCALE GENOMIC DNA]</scope>
    <source>
        <strain evidence="7">SpSt-853</strain>
    </source>
</reference>
<comment type="caution">
    <text evidence="7">The sequence shown here is derived from an EMBL/GenBank/DDBJ whole genome shotgun (WGS) entry which is preliminary data.</text>
</comment>
<gene>
    <name evidence="7" type="ORF">ENW48_06965</name>
</gene>
<dbReference type="PROSITE" id="PS00198">
    <property type="entry name" value="4FE4S_FER_1"/>
    <property type="match status" value="1"/>
</dbReference>
<organism evidence="7">
    <name type="scientific">Desulfobacca acetoxidans</name>
    <dbReference type="NCBI Taxonomy" id="60893"/>
    <lineage>
        <taxon>Bacteria</taxon>
        <taxon>Pseudomonadati</taxon>
        <taxon>Thermodesulfobacteriota</taxon>
        <taxon>Desulfobaccia</taxon>
        <taxon>Desulfobaccales</taxon>
        <taxon>Desulfobaccaceae</taxon>
        <taxon>Desulfobacca</taxon>
    </lineage>
</organism>
<dbReference type="AlphaFoldDB" id="A0A7C5EWW0"/>
<evidence type="ECO:0000256" key="5">
    <source>
        <dbReference type="ARBA" id="ARBA00023014"/>
    </source>
</evidence>
<dbReference type="InterPro" id="IPR051460">
    <property type="entry name" value="HdrC_iron-sulfur_subunit"/>
</dbReference>
<proteinExistence type="predicted"/>
<dbReference type="GO" id="GO:0051539">
    <property type="term" value="F:4 iron, 4 sulfur cluster binding"/>
    <property type="evidence" value="ECO:0007669"/>
    <property type="project" value="UniProtKB-KW"/>
</dbReference>
<dbReference type="PANTHER" id="PTHR43255:SF1">
    <property type="entry name" value="IRON-SULFUR-BINDING OXIDOREDUCTASE FADF-RELATED"/>
    <property type="match status" value="1"/>
</dbReference>
<dbReference type="GO" id="GO:0005886">
    <property type="term" value="C:plasma membrane"/>
    <property type="evidence" value="ECO:0007669"/>
    <property type="project" value="TreeGrafter"/>
</dbReference>
<feature type="domain" description="4Fe-4S ferredoxin-type" evidence="6">
    <location>
        <begin position="21"/>
        <end position="82"/>
    </location>
</feature>
<evidence type="ECO:0000256" key="2">
    <source>
        <dbReference type="ARBA" id="ARBA00022723"/>
    </source>
</evidence>
<dbReference type="InterPro" id="IPR017900">
    <property type="entry name" value="4Fe4S_Fe_S_CS"/>
</dbReference>
<evidence type="ECO:0000256" key="4">
    <source>
        <dbReference type="ARBA" id="ARBA00023004"/>
    </source>
</evidence>
<keyword evidence="2" id="KW-0479">Metal-binding</keyword>
<evidence type="ECO:0000256" key="1">
    <source>
        <dbReference type="ARBA" id="ARBA00022485"/>
    </source>
</evidence>
<dbReference type="InterPro" id="IPR009051">
    <property type="entry name" value="Helical_ferredxn"/>
</dbReference>
<dbReference type="GO" id="GO:0016491">
    <property type="term" value="F:oxidoreductase activity"/>
    <property type="evidence" value="ECO:0007669"/>
    <property type="project" value="UniProtKB-KW"/>
</dbReference>